<evidence type="ECO:0000256" key="6">
    <source>
        <dbReference type="ARBA" id="ARBA00023136"/>
    </source>
</evidence>
<dbReference type="InterPro" id="IPR051800">
    <property type="entry name" value="PqiA-PqiB_transport"/>
</dbReference>
<gene>
    <name evidence="8" type="ORF">BWK73_08990</name>
</gene>
<feature type="transmembrane region" description="Helical" evidence="7">
    <location>
        <begin position="304"/>
        <end position="322"/>
    </location>
</feature>
<evidence type="ECO:0000256" key="4">
    <source>
        <dbReference type="ARBA" id="ARBA00022692"/>
    </source>
</evidence>
<dbReference type="Proteomes" id="UP000192491">
    <property type="component" value="Unassembled WGS sequence"/>
</dbReference>
<evidence type="ECO:0000256" key="3">
    <source>
        <dbReference type="ARBA" id="ARBA00022519"/>
    </source>
</evidence>
<feature type="transmembrane region" description="Helical" evidence="7">
    <location>
        <begin position="257"/>
        <end position="283"/>
    </location>
</feature>
<keyword evidence="6 7" id="KW-0472">Membrane</keyword>
<keyword evidence="5 7" id="KW-1133">Transmembrane helix</keyword>
<feature type="transmembrane region" description="Helical" evidence="7">
    <location>
        <begin position="161"/>
        <end position="183"/>
    </location>
</feature>
<evidence type="ECO:0000256" key="1">
    <source>
        <dbReference type="ARBA" id="ARBA00004533"/>
    </source>
</evidence>
<evidence type="ECO:0000256" key="7">
    <source>
        <dbReference type="SAM" id="Phobius"/>
    </source>
</evidence>
<feature type="transmembrane region" description="Helical" evidence="7">
    <location>
        <begin position="136"/>
        <end position="155"/>
    </location>
</feature>
<dbReference type="GO" id="GO:0005886">
    <property type="term" value="C:plasma membrane"/>
    <property type="evidence" value="ECO:0007669"/>
    <property type="project" value="UniProtKB-SubCell"/>
</dbReference>
<feature type="transmembrane region" description="Helical" evidence="7">
    <location>
        <begin position="334"/>
        <end position="353"/>
    </location>
</feature>
<dbReference type="InterPro" id="IPR007498">
    <property type="entry name" value="PqiA-like"/>
</dbReference>
<keyword evidence="2" id="KW-1003">Cell membrane</keyword>
<evidence type="ECO:0000313" key="8">
    <source>
        <dbReference type="EMBL" id="OQX14657.1"/>
    </source>
</evidence>
<protein>
    <recommendedName>
        <fullName evidence="10">Paraquat-inducible membrane protein A</fullName>
    </recommendedName>
</protein>
<dbReference type="Pfam" id="PF04403">
    <property type="entry name" value="PqiA"/>
    <property type="match status" value="2"/>
</dbReference>
<keyword evidence="4 7" id="KW-0812">Transmembrane</keyword>
<feature type="transmembrane region" description="Helical" evidence="7">
    <location>
        <begin position="41"/>
        <end position="61"/>
    </location>
</feature>
<dbReference type="PANTHER" id="PTHR30462:SF3">
    <property type="entry name" value="INTERMEMBRANE TRANSPORT PROTEIN PQIA"/>
    <property type="match status" value="1"/>
</dbReference>
<dbReference type="EMBL" id="MTEJ01000026">
    <property type="protein sequence ID" value="OQX14657.1"/>
    <property type="molecule type" value="Genomic_DNA"/>
</dbReference>
<dbReference type="PANTHER" id="PTHR30462">
    <property type="entry name" value="INTERMEMBRANE TRANSPORT PROTEIN PQIB-RELATED"/>
    <property type="match status" value="1"/>
</dbReference>
<evidence type="ECO:0000313" key="9">
    <source>
        <dbReference type="Proteomes" id="UP000192491"/>
    </source>
</evidence>
<reference evidence="8 9" key="1">
    <citation type="submission" date="2017-01" db="EMBL/GenBank/DDBJ databases">
        <title>Novel large sulfur bacteria in the metagenomes of groundwater-fed chemosynthetic microbial mats in the Lake Huron basin.</title>
        <authorList>
            <person name="Sharrar A.M."/>
            <person name="Flood B.E."/>
            <person name="Bailey J.V."/>
            <person name="Jones D.S."/>
            <person name="Biddanda B."/>
            <person name="Ruberg S.A."/>
            <person name="Marcus D.N."/>
            <person name="Dick G.J."/>
        </authorList>
    </citation>
    <scope>NUCLEOTIDE SEQUENCE [LARGE SCALE GENOMIC DNA]</scope>
    <source>
        <strain evidence="8">A8</strain>
    </source>
</reference>
<organism evidence="8 9">
    <name type="scientific">Thiothrix lacustris</name>
    <dbReference type="NCBI Taxonomy" id="525917"/>
    <lineage>
        <taxon>Bacteria</taxon>
        <taxon>Pseudomonadati</taxon>
        <taxon>Pseudomonadota</taxon>
        <taxon>Gammaproteobacteria</taxon>
        <taxon>Thiotrichales</taxon>
        <taxon>Thiotrichaceae</taxon>
        <taxon>Thiothrix</taxon>
    </lineage>
</organism>
<evidence type="ECO:0000256" key="5">
    <source>
        <dbReference type="ARBA" id="ARBA00022989"/>
    </source>
</evidence>
<feature type="transmembrane region" description="Helical" evidence="7">
    <location>
        <begin position="204"/>
        <end position="223"/>
    </location>
</feature>
<proteinExistence type="predicted"/>
<comment type="subcellular location">
    <subcellularLocation>
        <location evidence="1">Cell inner membrane</location>
    </subcellularLocation>
</comment>
<sequence length="369" mass="41472">MTCQACGQVHHYRPVATGQVATCRRCNAVLYRNRPRMMETVLALTIAGLVLFSISNVWPLLGLSTQGMEQELHLFGASIAFWDQDYPIVAVLLVLNLVIFPLFELLSLLVISLTIRYRWRPQMAAFLFHWQRELRPWGMLEVFMLSILVSLVKLGTVATLIVGPAFWSFAGLIVVMAAATATLEPSSVWRELGMEPPARVVRANSIEVTWALLIAAMILYIPANVLPIMSAYKLGLGQPDTIVSGVFYLWATGQWPLALIVFAASVVVPLMKLITLSFLLITIQWKSSWRQQERMRLYHIIEYLGRWSMVDIFVIAILIGLVQFGNLARVEANAGSFSFAAVVVLTMLAARTLDEHLIWNISRQREQGK</sequence>
<feature type="transmembrane region" description="Helical" evidence="7">
    <location>
        <begin position="88"/>
        <end position="115"/>
    </location>
</feature>
<keyword evidence="3" id="KW-0997">Cell inner membrane</keyword>
<name>A0A1Y1QVV9_9GAMM</name>
<comment type="caution">
    <text evidence="8">The sequence shown here is derived from an EMBL/GenBank/DDBJ whole genome shotgun (WGS) entry which is preliminary data.</text>
</comment>
<evidence type="ECO:0008006" key="10">
    <source>
        <dbReference type="Google" id="ProtNLM"/>
    </source>
</evidence>
<accession>A0A1Y1QVV9</accession>
<evidence type="ECO:0000256" key="2">
    <source>
        <dbReference type="ARBA" id="ARBA00022475"/>
    </source>
</evidence>
<dbReference type="AlphaFoldDB" id="A0A1Y1QVV9"/>